<organism evidence="1 2">
    <name type="scientific">Paramuricea clavata</name>
    <name type="common">Red gorgonian</name>
    <name type="synonym">Violescent sea-whip</name>
    <dbReference type="NCBI Taxonomy" id="317549"/>
    <lineage>
        <taxon>Eukaryota</taxon>
        <taxon>Metazoa</taxon>
        <taxon>Cnidaria</taxon>
        <taxon>Anthozoa</taxon>
        <taxon>Octocorallia</taxon>
        <taxon>Malacalcyonacea</taxon>
        <taxon>Plexauridae</taxon>
        <taxon>Paramuricea</taxon>
    </lineage>
</organism>
<dbReference type="Proteomes" id="UP001152795">
    <property type="component" value="Unassembled WGS sequence"/>
</dbReference>
<dbReference type="AlphaFoldDB" id="A0A6S7GEJ4"/>
<evidence type="ECO:0000313" key="2">
    <source>
        <dbReference type="Proteomes" id="UP001152795"/>
    </source>
</evidence>
<proteinExistence type="predicted"/>
<evidence type="ECO:0000313" key="1">
    <source>
        <dbReference type="EMBL" id="CAB3983660.1"/>
    </source>
</evidence>
<comment type="caution">
    <text evidence="1">The sequence shown here is derived from an EMBL/GenBank/DDBJ whole genome shotgun (WGS) entry which is preliminary data.</text>
</comment>
<accession>A0A6S7GEJ4</accession>
<keyword evidence="2" id="KW-1185">Reference proteome</keyword>
<reference evidence="1" key="1">
    <citation type="submission" date="2020-04" db="EMBL/GenBank/DDBJ databases">
        <authorList>
            <person name="Alioto T."/>
            <person name="Alioto T."/>
            <person name="Gomez Garrido J."/>
        </authorList>
    </citation>
    <scope>NUCLEOTIDE SEQUENCE</scope>
    <source>
        <strain evidence="1">A484AB</strain>
    </source>
</reference>
<protein>
    <submittedName>
        <fullName evidence="1">Uncharacterized protein</fullName>
    </submittedName>
</protein>
<gene>
    <name evidence="1" type="ORF">PACLA_8A062681</name>
</gene>
<dbReference type="EMBL" id="CACRXK020000641">
    <property type="protein sequence ID" value="CAB3983660.1"/>
    <property type="molecule type" value="Genomic_DNA"/>
</dbReference>
<dbReference type="OrthoDB" id="2435690at2759"/>
<sequence>MDVLINNLVTEAVHWDQQDNWTKRKKDQTTKHLDKLKNTIRSCGVTFEIWEKSNADGKRSGQYDFTSLLGPDKKKLLKELPEKLTGLVRPEAEHDVRSLWLKFSIIYSIVTCKTPSQDMIGNIFCKVQEWINLFVSLGNTYIGYRRCNVTPYMHAMVYHLPKFLETYKTVNLFSGQGVEKINDVARSIVLRKSNNWDAAADVLKLESRQLDLREKERIKRSYTKKNSQYWEHELEEERKKRRKTLI</sequence>
<name>A0A6S7GEJ4_PARCT</name>